<dbReference type="Gene3D" id="1.10.10.10">
    <property type="entry name" value="Winged helix-like DNA-binding domain superfamily/Winged helix DNA-binding domain"/>
    <property type="match status" value="1"/>
</dbReference>
<dbReference type="SUPFAM" id="SSF54637">
    <property type="entry name" value="Thioesterase/thiol ester dehydrase-isomerase"/>
    <property type="match status" value="1"/>
</dbReference>
<feature type="domain" description="Thioesterase" evidence="1">
    <location>
        <begin position="118"/>
        <end position="168"/>
    </location>
</feature>
<dbReference type="CDD" id="cd03440">
    <property type="entry name" value="hot_dog"/>
    <property type="match status" value="1"/>
</dbReference>
<dbReference type="NCBIfam" id="NF003359">
    <property type="entry name" value="PRK04424.1"/>
    <property type="match status" value="1"/>
</dbReference>
<evidence type="ECO:0000259" key="1">
    <source>
        <dbReference type="Pfam" id="PF03061"/>
    </source>
</evidence>
<accession>A0A8J6I276</accession>
<reference evidence="2" key="1">
    <citation type="submission" date="2020-06" db="EMBL/GenBank/DDBJ databases">
        <title>Novel chitinolytic bacterium.</title>
        <authorList>
            <person name="Ungkulpasvich U."/>
            <person name="Kosugi A."/>
            <person name="Uke A."/>
        </authorList>
    </citation>
    <scope>NUCLEOTIDE SEQUENCE</scope>
    <source>
        <strain evidence="2">UUS1-1</strain>
    </source>
</reference>
<dbReference type="AlphaFoldDB" id="A0A8J6I276"/>
<keyword evidence="3" id="KW-1185">Reference proteome</keyword>
<evidence type="ECO:0000313" key="3">
    <source>
        <dbReference type="Proteomes" id="UP000657177"/>
    </source>
</evidence>
<dbReference type="RefSeq" id="WP_181339536.1">
    <property type="nucleotide sequence ID" value="NZ_JAAKDE010000012.1"/>
</dbReference>
<dbReference type="Proteomes" id="UP000657177">
    <property type="component" value="Unassembled WGS sequence"/>
</dbReference>
<dbReference type="EMBL" id="JAAKDE010000012">
    <property type="protein sequence ID" value="MBA2133079.1"/>
    <property type="molecule type" value="Genomic_DNA"/>
</dbReference>
<dbReference type="InterPro" id="IPR006683">
    <property type="entry name" value="Thioestr_dom"/>
</dbReference>
<evidence type="ECO:0000313" key="2">
    <source>
        <dbReference type="EMBL" id="MBA2133079.1"/>
    </source>
</evidence>
<gene>
    <name evidence="2" type="primary">fapR</name>
    <name evidence="2" type="ORF">G5B42_05925</name>
</gene>
<name>A0A8J6I276_9FIRM</name>
<sequence>MTGKRLTKEVRHQTLLSKLEENPLLTDEQLAKELGVSIQTIRLDRLALGLPEMKERAKNLASRALSGEYYPASLEVVGELLYCEPGVGGLSRMVAEPGMSLTRYNVIRGHYLFAQANSLAVAVADAPHALTGSAKVEFPNPAKVGEVLTARARVLERRGRRFMVEVVTKVESKEVFQGKFLILALDEKSLAEGKFGVAGKATGNGREKDD</sequence>
<protein>
    <submittedName>
        <fullName evidence="2">Transcription factor FapR</fullName>
    </submittedName>
</protein>
<dbReference type="InterPro" id="IPR036388">
    <property type="entry name" value="WH-like_DNA-bd_sf"/>
</dbReference>
<proteinExistence type="predicted"/>
<dbReference type="InterPro" id="IPR029069">
    <property type="entry name" value="HotDog_dom_sf"/>
</dbReference>
<organism evidence="2 3">
    <name type="scientific">Capillibacterium thermochitinicola</name>
    <dbReference type="NCBI Taxonomy" id="2699427"/>
    <lineage>
        <taxon>Bacteria</taxon>
        <taxon>Bacillati</taxon>
        <taxon>Bacillota</taxon>
        <taxon>Capillibacterium</taxon>
    </lineage>
</organism>
<dbReference type="Gene3D" id="3.10.129.10">
    <property type="entry name" value="Hotdog Thioesterase"/>
    <property type="match status" value="1"/>
</dbReference>
<comment type="caution">
    <text evidence="2">The sequence shown here is derived from an EMBL/GenBank/DDBJ whole genome shotgun (WGS) entry which is preliminary data.</text>
</comment>
<dbReference type="Pfam" id="PF03061">
    <property type="entry name" value="4HBT"/>
    <property type="match status" value="1"/>
</dbReference>